<dbReference type="EMBL" id="SMOL01000559">
    <property type="protein sequence ID" value="KAB2606189.1"/>
    <property type="molecule type" value="Genomic_DNA"/>
</dbReference>
<protein>
    <submittedName>
        <fullName evidence="1">Cytochrome P450 CYP736A12-like</fullName>
    </submittedName>
</protein>
<accession>A0A5N5FSX3</accession>
<reference evidence="1 2" key="1">
    <citation type="submission" date="2019-09" db="EMBL/GenBank/DDBJ databases">
        <authorList>
            <person name="Ou C."/>
        </authorList>
    </citation>
    <scope>NUCLEOTIDE SEQUENCE [LARGE SCALE GENOMIC DNA]</scope>
    <source>
        <strain evidence="1">S2</strain>
        <tissue evidence="1">Leaf</tissue>
    </source>
</reference>
<proteinExistence type="predicted"/>
<organism evidence="1 2">
    <name type="scientific">Pyrus ussuriensis x Pyrus communis</name>
    <dbReference type="NCBI Taxonomy" id="2448454"/>
    <lineage>
        <taxon>Eukaryota</taxon>
        <taxon>Viridiplantae</taxon>
        <taxon>Streptophyta</taxon>
        <taxon>Embryophyta</taxon>
        <taxon>Tracheophyta</taxon>
        <taxon>Spermatophyta</taxon>
        <taxon>Magnoliopsida</taxon>
        <taxon>eudicotyledons</taxon>
        <taxon>Gunneridae</taxon>
        <taxon>Pentapetalae</taxon>
        <taxon>rosids</taxon>
        <taxon>fabids</taxon>
        <taxon>Rosales</taxon>
        <taxon>Rosaceae</taxon>
        <taxon>Amygdaloideae</taxon>
        <taxon>Maleae</taxon>
        <taxon>Pyrus</taxon>
    </lineage>
</organism>
<reference evidence="1 2" key="3">
    <citation type="submission" date="2019-11" db="EMBL/GenBank/DDBJ databases">
        <title>A de novo genome assembly of a pear dwarfing rootstock.</title>
        <authorList>
            <person name="Wang F."/>
            <person name="Wang J."/>
            <person name="Li S."/>
            <person name="Zhang Y."/>
            <person name="Fang M."/>
            <person name="Ma L."/>
            <person name="Zhao Y."/>
            <person name="Jiang S."/>
        </authorList>
    </citation>
    <scope>NUCLEOTIDE SEQUENCE [LARGE SCALE GENOMIC DNA]</scope>
    <source>
        <strain evidence="1">S2</strain>
        <tissue evidence="1">Leaf</tissue>
    </source>
</reference>
<dbReference type="AlphaFoldDB" id="A0A5N5FSX3"/>
<reference evidence="2" key="2">
    <citation type="submission" date="2019-10" db="EMBL/GenBank/DDBJ databases">
        <title>A de novo genome assembly of a pear dwarfing rootstock.</title>
        <authorList>
            <person name="Wang F."/>
            <person name="Wang J."/>
            <person name="Li S."/>
            <person name="Zhang Y."/>
            <person name="Fang M."/>
            <person name="Ma L."/>
            <person name="Zhao Y."/>
            <person name="Jiang S."/>
        </authorList>
    </citation>
    <scope>NUCLEOTIDE SEQUENCE [LARGE SCALE GENOMIC DNA]</scope>
</reference>
<gene>
    <name evidence="1" type="ORF">D8674_005906</name>
</gene>
<comment type="caution">
    <text evidence="1">The sequence shown here is derived from an EMBL/GenBank/DDBJ whole genome shotgun (WGS) entry which is preliminary data.</text>
</comment>
<dbReference type="Proteomes" id="UP000327157">
    <property type="component" value="Chromosome 11"/>
</dbReference>
<keyword evidence="2" id="KW-1185">Reference proteome</keyword>
<evidence type="ECO:0000313" key="1">
    <source>
        <dbReference type="EMBL" id="KAB2606189.1"/>
    </source>
</evidence>
<name>A0A5N5FSX3_9ROSA</name>
<evidence type="ECO:0000313" key="2">
    <source>
        <dbReference type="Proteomes" id="UP000327157"/>
    </source>
</evidence>
<sequence>MVFVDVKNSMVQQLSRMYVDDLFKKKFRKWKFDVQWTVDCAQVNNATIDAPADDVEEE</sequence>